<accession>A0A1D2NBR9</accession>
<dbReference type="Gene3D" id="3.30.2350.10">
    <property type="entry name" value="Pseudouridine synthase"/>
    <property type="match status" value="1"/>
</dbReference>
<dbReference type="OrthoDB" id="428658at2759"/>
<proteinExistence type="predicted"/>
<name>A0A1D2NBR9_ORCCI</name>
<evidence type="ECO:0000313" key="3">
    <source>
        <dbReference type="Proteomes" id="UP000094527"/>
    </source>
</evidence>
<protein>
    <submittedName>
        <fullName evidence="2">RNA pseudouridylate synthase domain-containing protein 4</fullName>
    </submittedName>
</protein>
<comment type="caution">
    <text evidence="2">The sequence shown here is derived from an EMBL/GenBank/DDBJ whole genome shotgun (WGS) entry which is preliminary data.</text>
</comment>
<keyword evidence="3" id="KW-1185">Reference proteome</keyword>
<sequence>MDFLPSSNVLTERRVSPLVTSSQLRSICTSSKLEASWTFKRKTVPVDEEKETQQDEDNVESQEASGPLKSHPYRNICPWKSKSELAKFLLENQIFNDYGILVINKPFGVGVRNQTLQQLQRNGSHNQLHLRGIQTVPYTLEDIVPTLRNLLEKPELVFVKSTEKLTSGLAVFAMDEQTGTKFTKALKTSKSYYDTLYKYHVITILPPMLHKEPGEMERIGVTVKAGVGTDVPQPIIVRGYSNNSVKRDDVKSIHTRVYPLKWVLVGAALWKSIRLK</sequence>
<dbReference type="Proteomes" id="UP000094527">
    <property type="component" value="Unassembled WGS sequence"/>
</dbReference>
<reference evidence="2 3" key="1">
    <citation type="journal article" date="2016" name="Genome Biol. Evol.">
        <title>Gene Family Evolution Reflects Adaptation to Soil Environmental Stressors in the Genome of the Collembolan Orchesella cincta.</title>
        <authorList>
            <person name="Faddeeva-Vakhrusheva A."/>
            <person name="Derks M.F."/>
            <person name="Anvar S.Y."/>
            <person name="Agamennone V."/>
            <person name="Suring W."/>
            <person name="Smit S."/>
            <person name="van Straalen N.M."/>
            <person name="Roelofs D."/>
        </authorList>
    </citation>
    <scope>NUCLEOTIDE SEQUENCE [LARGE SCALE GENOMIC DNA]</scope>
    <source>
        <tissue evidence="2">Mixed pool</tissue>
    </source>
</reference>
<dbReference type="EMBL" id="LJIJ01000108">
    <property type="protein sequence ID" value="ODN02525.1"/>
    <property type="molecule type" value="Genomic_DNA"/>
</dbReference>
<gene>
    <name evidence="2" type="ORF">Ocin01_04157</name>
</gene>
<feature type="region of interest" description="Disordered" evidence="1">
    <location>
        <begin position="45"/>
        <end position="69"/>
    </location>
</feature>
<organism evidence="2 3">
    <name type="scientific">Orchesella cincta</name>
    <name type="common">Springtail</name>
    <name type="synonym">Podura cincta</name>
    <dbReference type="NCBI Taxonomy" id="48709"/>
    <lineage>
        <taxon>Eukaryota</taxon>
        <taxon>Metazoa</taxon>
        <taxon>Ecdysozoa</taxon>
        <taxon>Arthropoda</taxon>
        <taxon>Hexapoda</taxon>
        <taxon>Collembola</taxon>
        <taxon>Entomobryomorpha</taxon>
        <taxon>Entomobryoidea</taxon>
        <taxon>Orchesellidae</taxon>
        <taxon>Orchesellinae</taxon>
        <taxon>Orchesella</taxon>
    </lineage>
</organism>
<dbReference type="AlphaFoldDB" id="A0A1D2NBR9"/>
<evidence type="ECO:0000256" key="1">
    <source>
        <dbReference type="SAM" id="MobiDB-lite"/>
    </source>
</evidence>
<evidence type="ECO:0000313" key="2">
    <source>
        <dbReference type="EMBL" id="ODN02525.1"/>
    </source>
</evidence>
<dbReference type="STRING" id="48709.A0A1D2NBR9"/>